<organism evidence="1 2">
    <name type="scientific">Mycolicibacter sinensis (strain JDM601)</name>
    <name type="common">Mycobacterium sinense</name>
    <dbReference type="NCBI Taxonomy" id="875328"/>
    <lineage>
        <taxon>Bacteria</taxon>
        <taxon>Bacillati</taxon>
        <taxon>Actinomycetota</taxon>
        <taxon>Actinomycetes</taxon>
        <taxon>Mycobacteriales</taxon>
        <taxon>Mycobacteriaceae</taxon>
        <taxon>Mycolicibacter</taxon>
    </lineage>
</organism>
<evidence type="ECO:0000313" key="2">
    <source>
        <dbReference type="Proteomes" id="UP000093943"/>
    </source>
</evidence>
<gene>
    <name evidence="1" type="ORF">A5710_22625</name>
</gene>
<dbReference type="EMBL" id="LZKG01000094">
    <property type="protein sequence ID" value="OBI29050.1"/>
    <property type="molecule type" value="Genomic_DNA"/>
</dbReference>
<accession>A0A1A2XTH5</accession>
<dbReference type="AlphaFoldDB" id="A0A1A2XTH5"/>
<dbReference type="InterPro" id="IPR025447">
    <property type="entry name" value="DUF4192"/>
</dbReference>
<protein>
    <recommendedName>
        <fullName evidence="3">DUF4192 domain-containing protein</fullName>
    </recommendedName>
</protein>
<evidence type="ECO:0000313" key="1">
    <source>
        <dbReference type="EMBL" id="OBI29050.1"/>
    </source>
</evidence>
<comment type="caution">
    <text evidence="1">The sequence shown here is derived from an EMBL/GenBank/DDBJ whole genome shotgun (WGS) entry which is preliminary data.</text>
</comment>
<name>A0A1A2XTH5_MYCSD</name>
<sequence>MSTHFVTSTVGDLLATIPASLGYLPANRLVVITTHRPHGTVEEIRMIVALDLATPLSSVAKLPETCGITIRNTAGAYLVAIGEASRHGEARALLNAADAALRNSDIRVYARIITESLTDANRWQNIDTGETGHTIDYRDSVLVAEAVYQGARMAASREEIEAEFAEDDEAPAPQEGVTYNLGEIADEIARAVEGSPASADLATRAAIAITSCVHLRDSMLYRGLANPRGTAALWTKLANQLRGQARIEALIVAGTMYYTAGDGPRSGLALETADNLAAALGVPLPRLGVLLSAAFQSAITPEDMKRLLATGAEHRAGR</sequence>
<dbReference type="Proteomes" id="UP000093943">
    <property type="component" value="Unassembled WGS sequence"/>
</dbReference>
<dbReference type="RefSeq" id="WP_065019245.1">
    <property type="nucleotide sequence ID" value="NZ_LZKG01000094.1"/>
</dbReference>
<dbReference type="Pfam" id="PF13830">
    <property type="entry name" value="DUF4192"/>
    <property type="match status" value="2"/>
</dbReference>
<proteinExistence type="predicted"/>
<evidence type="ECO:0008006" key="3">
    <source>
        <dbReference type="Google" id="ProtNLM"/>
    </source>
</evidence>
<reference evidence="2" key="1">
    <citation type="submission" date="2016-06" db="EMBL/GenBank/DDBJ databases">
        <authorList>
            <person name="Sutton G."/>
            <person name="Brinkac L."/>
            <person name="Sanka R."/>
            <person name="Adams M."/>
            <person name="Lau E."/>
            <person name="Sam S."/>
            <person name="Sreng N."/>
            <person name="Him V."/>
            <person name="Kerleguer A."/>
            <person name="Cheng S."/>
        </authorList>
    </citation>
    <scope>NUCLEOTIDE SEQUENCE [LARGE SCALE GENOMIC DNA]</scope>
    <source>
        <strain evidence="2">E1876</strain>
    </source>
</reference>